<sequence>MSEHPDQHENEGSDEEQQEDEQYINQDDIEVVEESDADDEPMDEDDQEEDGSGMISANLPLEDNSLGHSIHHESSIFQVTLHPSFPNPPLAISGGEDDLAFIFSPLSPFPDPSSSKYPINNSTFEPVRLTGHTDSVITCAFSSDGEMVATGGMDGKVRVWRRVKGKQAEDPASVEAWRSWEFLTSLDTSDEITWLTWHPKGPVLAAGTEGGTVWMWQLPSGNNMQVFSSHTEATTAGYFTPNGKLLVTTSADSSACVFDPRENAPLLRLAPHQTYNFGRFEEGITSLAVAPASNFLAIGGANGQIRVINLPDGKVVSKIPGHAEGESIEGLAFMDILGLAGPGGDGSTKGLLLVSAATDGKAIVWDVTTSKPRAEVHHEDVVTSVFAHPAPRRYLFTTASADKTLKTWDARQGALIATHKGHAGTINGLAVAAAPAGWGVPEGEEEKAGESVVVSAGDDGAVLVWRV</sequence>
<feature type="repeat" description="WD" evidence="3">
    <location>
        <begin position="375"/>
        <end position="418"/>
    </location>
</feature>
<comment type="caution">
    <text evidence="5">The sequence shown here is derived from an EMBL/GenBank/DDBJ whole genome shotgun (WGS) entry which is preliminary data.</text>
</comment>
<keyword evidence="2" id="KW-0677">Repeat</keyword>
<dbReference type="PRINTS" id="PR00320">
    <property type="entry name" value="GPROTEINBRPT"/>
</dbReference>
<reference evidence="5" key="1">
    <citation type="submission" date="2020-04" db="EMBL/GenBank/DDBJ databases">
        <title>Analysis of mating type loci in Filobasidium floriforme.</title>
        <authorList>
            <person name="Nowrousian M."/>
        </authorList>
    </citation>
    <scope>NUCLEOTIDE SEQUENCE</scope>
    <source>
        <strain evidence="5">CBS 6242</strain>
    </source>
</reference>
<dbReference type="Proteomes" id="UP000812966">
    <property type="component" value="Unassembled WGS sequence"/>
</dbReference>
<dbReference type="SMART" id="SM00320">
    <property type="entry name" value="WD40"/>
    <property type="match status" value="8"/>
</dbReference>
<dbReference type="SUPFAM" id="SSF50978">
    <property type="entry name" value="WD40 repeat-like"/>
    <property type="match status" value="1"/>
</dbReference>
<evidence type="ECO:0000256" key="3">
    <source>
        <dbReference type="PROSITE-ProRule" id="PRU00221"/>
    </source>
</evidence>
<feature type="repeat" description="WD" evidence="3">
    <location>
        <begin position="227"/>
        <end position="268"/>
    </location>
</feature>
<proteinExistence type="predicted"/>
<feature type="repeat" description="WD" evidence="3">
    <location>
        <begin position="185"/>
        <end position="226"/>
    </location>
</feature>
<dbReference type="PROSITE" id="PS50082">
    <property type="entry name" value="WD_REPEATS_2"/>
    <property type="match status" value="5"/>
</dbReference>
<feature type="repeat" description="WD" evidence="3">
    <location>
        <begin position="129"/>
        <end position="160"/>
    </location>
</feature>
<dbReference type="EMBL" id="JABELV010000242">
    <property type="protein sequence ID" value="KAG7527704.1"/>
    <property type="molecule type" value="Genomic_DNA"/>
</dbReference>
<evidence type="ECO:0000313" key="6">
    <source>
        <dbReference type="Proteomes" id="UP000812966"/>
    </source>
</evidence>
<dbReference type="PROSITE" id="PS50294">
    <property type="entry name" value="WD_REPEATS_REGION"/>
    <property type="match status" value="1"/>
</dbReference>
<accession>A0A8K0JEF2</accession>
<gene>
    <name evidence="5" type="ORF">FFLO_06671</name>
</gene>
<evidence type="ECO:0000256" key="4">
    <source>
        <dbReference type="SAM" id="MobiDB-lite"/>
    </source>
</evidence>
<dbReference type="PANTHER" id="PTHR19857:SF8">
    <property type="entry name" value="ANGIO-ASSOCIATED MIGRATORY CELL PROTEIN"/>
    <property type="match status" value="1"/>
</dbReference>
<dbReference type="InterPro" id="IPR001680">
    <property type="entry name" value="WD40_rpt"/>
</dbReference>
<feature type="region of interest" description="Disordered" evidence="4">
    <location>
        <begin position="1"/>
        <end position="63"/>
    </location>
</feature>
<feature type="repeat" description="WD" evidence="3">
    <location>
        <begin position="453"/>
        <end position="467"/>
    </location>
</feature>
<dbReference type="InterPro" id="IPR020472">
    <property type="entry name" value="WD40_PAC1"/>
</dbReference>
<protein>
    <recommendedName>
        <fullName evidence="7">Ribosome biogenesis protein Sqt1</fullName>
    </recommendedName>
</protein>
<evidence type="ECO:0000313" key="5">
    <source>
        <dbReference type="EMBL" id="KAG7527704.1"/>
    </source>
</evidence>
<feature type="compositionally biased region" description="Acidic residues" evidence="4">
    <location>
        <begin position="12"/>
        <end position="51"/>
    </location>
</feature>
<dbReference type="InterPro" id="IPR015943">
    <property type="entry name" value="WD40/YVTN_repeat-like_dom_sf"/>
</dbReference>
<dbReference type="InterPro" id="IPR036322">
    <property type="entry name" value="WD40_repeat_dom_sf"/>
</dbReference>
<organism evidence="5 6">
    <name type="scientific">Filobasidium floriforme</name>
    <dbReference type="NCBI Taxonomy" id="5210"/>
    <lineage>
        <taxon>Eukaryota</taxon>
        <taxon>Fungi</taxon>
        <taxon>Dikarya</taxon>
        <taxon>Basidiomycota</taxon>
        <taxon>Agaricomycotina</taxon>
        <taxon>Tremellomycetes</taxon>
        <taxon>Filobasidiales</taxon>
        <taxon>Filobasidiaceae</taxon>
        <taxon>Filobasidium</taxon>
    </lineage>
</organism>
<dbReference type="Pfam" id="PF00400">
    <property type="entry name" value="WD40"/>
    <property type="match status" value="5"/>
</dbReference>
<evidence type="ECO:0000256" key="1">
    <source>
        <dbReference type="ARBA" id="ARBA00022574"/>
    </source>
</evidence>
<dbReference type="Gene3D" id="2.130.10.10">
    <property type="entry name" value="YVTN repeat-like/Quinoprotein amine dehydrogenase"/>
    <property type="match status" value="1"/>
</dbReference>
<dbReference type="InterPro" id="IPR051179">
    <property type="entry name" value="WD_repeat_multifunction"/>
</dbReference>
<keyword evidence="1 3" id="KW-0853">WD repeat</keyword>
<dbReference type="AlphaFoldDB" id="A0A8K0JEF2"/>
<keyword evidence="6" id="KW-1185">Reference proteome</keyword>
<dbReference type="OrthoDB" id="10261640at2759"/>
<evidence type="ECO:0008006" key="7">
    <source>
        <dbReference type="Google" id="ProtNLM"/>
    </source>
</evidence>
<feature type="compositionally biased region" description="Basic and acidic residues" evidence="4">
    <location>
        <begin position="1"/>
        <end position="11"/>
    </location>
</feature>
<name>A0A8K0JEF2_9TREE</name>
<dbReference type="CDD" id="cd00200">
    <property type="entry name" value="WD40"/>
    <property type="match status" value="1"/>
</dbReference>
<dbReference type="PANTHER" id="PTHR19857">
    <property type="entry name" value="MITOCHONDRIAL DIVISION PROTEIN 1-RELATED"/>
    <property type="match status" value="1"/>
</dbReference>
<evidence type="ECO:0000256" key="2">
    <source>
        <dbReference type="ARBA" id="ARBA00022737"/>
    </source>
</evidence>